<dbReference type="GO" id="GO:0016616">
    <property type="term" value="F:oxidoreductase activity, acting on the CH-OH group of donors, NAD or NADP as acceptor"/>
    <property type="evidence" value="ECO:0007669"/>
    <property type="project" value="UniProtKB-ARBA"/>
</dbReference>
<name>A0AAN0S6W4_9ENTR</name>
<sequence length="249" mass="26727">MNDLSGKIALITGASSGIGAATAIALAREGVIVAIAARRIEKLISLQKEIESEGGAAIVIEMDVANETSVKNGVGQLIEKEGKIDILFNNAGIMPVSEIDEFKLDEWHNMVDINVKGVLNCLGAVLPHMIKKESGHIFNTSSIAGRKVFGPGFTVYSATKFAISALSEGLRMELGNKHNIRVTSIQPGAVATELPEQTTTPEKRKALEDYKKSIQFLSPEDIAQSIVYAAKTSAHINVAEIYILPTEQI</sequence>
<dbReference type="PANTHER" id="PTHR43115:SF4">
    <property type="entry name" value="DEHYDROGENASE_REDUCTASE SDR FAMILY MEMBER 11"/>
    <property type="match status" value="1"/>
</dbReference>
<evidence type="ECO:0000313" key="5">
    <source>
        <dbReference type="Proteomes" id="UP000029516"/>
    </source>
</evidence>
<reference evidence="4 5" key="1">
    <citation type="submission" date="2014-09" db="EMBL/GenBank/DDBJ databases">
        <authorList>
            <person name="Chan K.-G."/>
        </authorList>
    </citation>
    <scope>NUCLEOTIDE SEQUENCE [LARGE SCALE GENOMIC DNA]</scope>
    <source>
        <strain evidence="4 5">M006</strain>
    </source>
</reference>
<dbReference type="PROSITE" id="PS00061">
    <property type="entry name" value="ADH_SHORT"/>
    <property type="match status" value="1"/>
</dbReference>
<evidence type="ECO:0000256" key="2">
    <source>
        <dbReference type="ARBA" id="ARBA00023002"/>
    </source>
</evidence>
<dbReference type="Pfam" id="PF00106">
    <property type="entry name" value="adh_short"/>
    <property type="match status" value="1"/>
</dbReference>
<accession>A0AAN0S6W4</accession>
<dbReference type="KEGG" id="cem:LH23_17330"/>
<dbReference type="AlphaFoldDB" id="A0AAN0S6W4"/>
<dbReference type="PRINTS" id="PR00080">
    <property type="entry name" value="SDRFAMILY"/>
</dbReference>
<dbReference type="Gene3D" id="3.40.50.720">
    <property type="entry name" value="NAD(P)-binding Rossmann-like Domain"/>
    <property type="match status" value="1"/>
</dbReference>
<protein>
    <submittedName>
        <fullName evidence="4">Oxidoreductase</fullName>
    </submittedName>
</protein>
<dbReference type="EMBL" id="CP009458">
    <property type="protein sequence ID" value="AIR62354.1"/>
    <property type="molecule type" value="Genomic_DNA"/>
</dbReference>
<dbReference type="PRINTS" id="PR00081">
    <property type="entry name" value="GDHRDH"/>
</dbReference>
<evidence type="ECO:0000256" key="3">
    <source>
        <dbReference type="RuleBase" id="RU000363"/>
    </source>
</evidence>
<evidence type="ECO:0000313" key="4">
    <source>
        <dbReference type="EMBL" id="AIR62354.1"/>
    </source>
</evidence>
<dbReference type="Proteomes" id="UP000029516">
    <property type="component" value="Chromosome"/>
</dbReference>
<proteinExistence type="inferred from homology"/>
<evidence type="ECO:0000256" key="1">
    <source>
        <dbReference type="ARBA" id="ARBA00006484"/>
    </source>
</evidence>
<dbReference type="InterPro" id="IPR002347">
    <property type="entry name" value="SDR_fam"/>
</dbReference>
<dbReference type="PANTHER" id="PTHR43115">
    <property type="entry name" value="DEHYDROGENASE/REDUCTASE SDR FAMILY MEMBER 11"/>
    <property type="match status" value="1"/>
</dbReference>
<dbReference type="RefSeq" id="WP_039293685.1">
    <property type="nucleotide sequence ID" value="NZ_CP009458.1"/>
</dbReference>
<dbReference type="FunFam" id="3.40.50.720:FF:000047">
    <property type="entry name" value="NADP-dependent L-serine/L-allo-threonine dehydrogenase"/>
    <property type="match status" value="1"/>
</dbReference>
<organism evidence="4 5">
    <name type="scientific">Cedecea neteri</name>
    <dbReference type="NCBI Taxonomy" id="158822"/>
    <lineage>
        <taxon>Bacteria</taxon>
        <taxon>Pseudomonadati</taxon>
        <taxon>Pseudomonadota</taxon>
        <taxon>Gammaproteobacteria</taxon>
        <taxon>Enterobacterales</taxon>
        <taxon>Enterobacteriaceae</taxon>
        <taxon>Cedecea</taxon>
    </lineage>
</organism>
<dbReference type="InterPro" id="IPR020904">
    <property type="entry name" value="Sc_DH/Rdtase_CS"/>
</dbReference>
<dbReference type="InterPro" id="IPR036291">
    <property type="entry name" value="NAD(P)-bd_dom_sf"/>
</dbReference>
<dbReference type="SUPFAM" id="SSF51735">
    <property type="entry name" value="NAD(P)-binding Rossmann-fold domains"/>
    <property type="match status" value="1"/>
</dbReference>
<keyword evidence="2" id="KW-0560">Oxidoreductase</keyword>
<gene>
    <name evidence="4" type="ORF">LH23_17330</name>
</gene>
<comment type="similarity">
    <text evidence="1 3">Belongs to the short-chain dehydrogenases/reductases (SDR) family.</text>
</comment>